<organism evidence="5 6">
    <name type="scientific">Terrimicrobium sacchariphilum</name>
    <dbReference type="NCBI Taxonomy" id="690879"/>
    <lineage>
        <taxon>Bacteria</taxon>
        <taxon>Pseudomonadati</taxon>
        <taxon>Verrucomicrobiota</taxon>
        <taxon>Terrimicrobiia</taxon>
        <taxon>Terrimicrobiales</taxon>
        <taxon>Terrimicrobiaceae</taxon>
        <taxon>Terrimicrobium</taxon>
    </lineage>
</organism>
<dbReference type="Proteomes" id="UP000076023">
    <property type="component" value="Unassembled WGS sequence"/>
</dbReference>
<evidence type="ECO:0000256" key="2">
    <source>
        <dbReference type="ARBA" id="ARBA00023015"/>
    </source>
</evidence>
<dbReference type="RefSeq" id="WP_075078197.1">
    <property type="nucleotide sequence ID" value="NZ_BDCO01000002.1"/>
</dbReference>
<dbReference type="InterPro" id="IPR036388">
    <property type="entry name" value="WH-like_DNA-bd_sf"/>
</dbReference>
<dbReference type="Gene3D" id="1.10.10.10">
    <property type="entry name" value="Winged helix-like DNA-binding domain superfamily/Winged helix DNA-binding domain"/>
    <property type="match status" value="1"/>
</dbReference>
<dbReference type="EMBL" id="BDCO01000002">
    <property type="protein sequence ID" value="GAT32361.1"/>
    <property type="molecule type" value="Genomic_DNA"/>
</dbReference>
<dbReference type="InterPro" id="IPR005650">
    <property type="entry name" value="BlaI_family"/>
</dbReference>
<comment type="similarity">
    <text evidence="1">Belongs to the BlaI transcriptional regulatory family.</text>
</comment>
<dbReference type="STRING" id="690879.TSACC_2759"/>
<dbReference type="PIRSF" id="PIRSF019455">
    <property type="entry name" value="CopR_AtkY"/>
    <property type="match status" value="1"/>
</dbReference>
<dbReference type="AlphaFoldDB" id="A0A146G410"/>
<dbReference type="InterPro" id="IPR036390">
    <property type="entry name" value="WH_DNA-bd_sf"/>
</dbReference>
<keyword evidence="2" id="KW-0805">Transcription regulation</keyword>
<name>A0A146G410_TERSA</name>
<dbReference type="Gene3D" id="1.10.4040.10">
    <property type="entry name" value="Penicillinase repressor domain"/>
    <property type="match status" value="1"/>
</dbReference>
<protein>
    <submittedName>
        <fullName evidence="5">BlaI family transcriptional regulator, penicillinase repressor</fullName>
    </submittedName>
</protein>
<evidence type="ECO:0000256" key="3">
    <source>
        <dbReference type="ARBA" id="ARBA00023125"/>
    </source>
</evidence>
<accession>A0A146G410</accession>
<proteinExistence type="inferred from homology"/>
<dbReference type="GO" id="GO:0045892">
    <property type="term" value="P:negative regulation of DNA-templated transcription"/>
    <property type="evidence" value="ECO:0007669"/>
    <property type="project" value="InterPro"/>
</dbReference>
<reference evidence="6" key="1">
    <citation type="journal article" date="2017" name="Genome Announc.">
        <title>Draft Genome Sequence of Terrimicrobium sacchariphilum NM-5T, a Facultative Anaerobic Soil Bacterium of the Class Spartobacteria.</title>
        <authorList>
            <person name="Qiu Y.L."/>
            <person name="Tourlousse D.M."/>
            <person name="Matsuura N."/>
            <person name="Ohashi A."/>
            <person name="Sekiguchi Y."/>
        </authorList>
    </citation>
    <scope>NUCLEOTIDE SEQUENCE [LARGE SCALE GENOMIC DNA]</scope>
    <source>
        <strain evidence="6">NM-5</strain>
    </source>
</reference>
<dbReference type="SUPFAM" id="SSF46785">
    <property type="entry name" value="Winged helix' DNA-binding domain"/>
    <property type="match status" value="1"/>
</dbReference>
<evidence type="ECO:0000256" key="1">
    <source>
        <dbReference type="ARBA" id="ARBA00011046"/>
    </source>
</evidence>
<sequence length="130" mass="14752">MKEIPKISDAEWDVMNVLWEEPGLTAAQVGERLSGRGWKLNTVRTFLTRLEKKGAVRATEVPEARVFSAVLSREECIHAEGRTFAQRFFQGATGALLVHFAGNTKLSDRELKELEEILERKRKEGGRGRR</sequence>
<evidence type="ECO:0000256" key="4">
    <source>
        <dbReference type="ARBA" id="ARBA00023163"/>
    </source>
</evidence>
<evidence type="ECO:0000313" key="5">
    <source>
        <dbReference type="EMBL" id="GAT32361.1"/>
    </source>
</evidence>
<keyword evidence="6" id="KW-1185">Reference proteome</keyword>
<dbReference type="Pfam" id="PF03965">
    <property type="entry name" value="Penicillinase_R"/>
    <property type="match status" value="1"/>
</dbReference>
<evidence type="ECO:0000313" key="6">
    <source>
        <dbReference type="Proteomes" id="UP000076023"/>
    </source>
</evidence>
<dbReference type="GO" id="GO:0003677">
    <property type="term" value="F:DNA binding"/>
    <property type="evidence" value="ECO:0007669"/>
    <property type="project" value="UniProtKB-KW"/>
</dbReference>
<dbReference type="InParanoid" id="A0A146G410"/>
<keyword evidence="4" id="KW-0804">Transcription</keyword>
<comment type="caution">
    <text evidence="5">The sequence shown here is derived from an EMBL/GenBank/DDBJ whole genome shotgun (WGS) entry which is preliminary data.</text>
</comment>
<keyword evidence="3" id="KW-0238">DNA-binding</keyword>
<gene>
    <name evidence="5" type="ORF">TSACC_2759</name>
</gene>
<dbReference type="OrthoDB" id="9795583at2"/>